<comment type="caution">
    <text evidence="1">The sequence shown here is derived from an EMBL/GenBank/DDBJ whole genome shotgun (WGS) entry which is preliminary data.</text>
</comment>
<dbReference type="Proteomes" id="UP000789702">
    <property type="component" value="Unassembled WGS sequence"/>
</dbReference>
<evidence type="ECO:0000313" key="1">
    <source>
        <dbReference type="EMBL" id="CAG8603648.1"/>
    </source>
</evidence>
<proteinExistence type="predicted"/>
<evidence type="ECO:0000313" key="2">
    <source>
        <dbReference type="Proteomes" id="UP000789702"/>
    </source>
</evidence>
<reference evidence="1" key="1">
    <citation type="submission" date="2021-06" db="EMBL/GenBank/DDBJ databases">
        <authorList>
            <person name="Kallberg Y."/>
            <person name="Tangrot J."/>
            <person name="Rosling A."/>
        </authorList>
    </citation>
    <scope>NUCLEOTIDE SEQUENCE</scope>
    <source>
        <strain evidence="1">IL203A</strain>
    </source>
</reference>
<accession>A0ACA9MQX4</accession>
<feature type="non-terminal residue" evidence="1">
    <location>
        <position position="90"/>
    </location>
</feature>
<name>A0ACA9MQX4_9GLOM</name>
<organism evidence="1 2">
    <name type="scientific">Dentiscutata heterogama</name>
    <dbReference type="NCBI Taxonomy" id="1316150"/>
    <lineage>
        <taxon>Eukaryota</taxon>
        <taxon>Fungi</taxon>
        <taxon>Fungi incertae sedis</taxon>
        <taxon>Mucoromycota</taxon>
        <taxon>Glomeromycotina</taxon>
        <taxon>Glomeromycetes</taxon>
        <taxon>Diversisporales</taxon>
        <taxon>Gigasporaceae</taxon>
        <taxon>Dentiscutata</taxon>
    </lineage>
</organism>
<protein>
    <submittedName>
        <fullName evidence="1">3814_t:CDS:1</fullName>
    </submittedName>
</protein>
<keyword evidence="2" id="KW-1185">Reference proteome</keyword>
<gene>
    <name evidence="1" type="ORF">DHETER_LOCUS7352</name>
</gene>
<dbReference type="EMBL" id="CAJVPU010010235">
    <property type="protein sequence ID" value="CAG8603648.1"/>
    <property type="molecule type" value="Genomic_DNA"/>
</dbReference>
<sequence>MVTNRAKSSYQCPGSSSSIQSTQIPQGPSEKLIGMMLDNLTTVTYLNNQEGTVSLVVSKIIESIWDFALEKSIRIHAVHIPGKNNILADW</sequence>